<comment type="similarity">
    <text evidence="9">Belongs to the GSP H family.</text>
</comment>
<feature type="domain" description="General secretion pathway GspH" evidence="12">
    <location>
        <begin position="45"/>
        <end position="157"/>
    </location>
</feature>
<name>Q12KN5_SHEDO</name>
<evidence type="ECO:0000256" key="7">
    <source>
        <dbReference type="ARBA" id="ARBA00022989"/>
    </source>
</evidence>
<evidence type="ECO:0000256" key="10">
    <source>
        <dbReference type="ARBA" id="ARBA00030775"/>
    </source>
</evidence>
<dbReference type="GO" id="GO:0005886">
    <property type="term" value="C:plasma membrane"/>
    <property type="evidence" value="ECO:0007669"/>
    <property type="project" value="UniProtKB-SubCell"/>
</dbReference>
<feature type="transmembrane region" description="Helical" evidence="11">
    <location>
        <begin position="13"/>
        <end position="35"/>
    </location>
</feature>
<keyword evidence="4" id="KW-0488">Methylation</keyword>
<evidence type="ECO:0000313" key="13">
    <source>
        <dbReference type="EMBL" id="ABE55991.1"/>
    </source>
</evidence>
<dbReference type="HOGENOM" id="CLU_084761_4_1_6"/>
<dbReference type="GO" id="GO:0015628">
    <property type="term" value="P:protein secretion by the type II secretion system"/>
    <property type="evidence" value="ECO:0007669"/>
    <property type="project" value="InterPro"/>
</dbReference>
<accession>Q12KN5</accession>
<dbReference type="AlphaFoldDB" id="Q12KN5"/>
<dbReference type="SUPFAM" id="SSF54523">
    <property type="entry name" value="Pili subunits"/>
    <property type="match status" value="1"/>
</dbReference>
<evidence type="ECO:0000256" key="6">
    <source>
        <dbReference type="ARBA" id="ARBA00022692"/>
    </source>
</evidence>
<evidence type="ECO:0000256" key="1">
    <source>
        <dbReference type="ARBA" id="ARBA00004377"/>
    </source>
</evidence>
<dbReference type="OrthoDB" id="2313614at2"/>
<evidence type="ECO:0000256" key="8">
    <source>
        <dbReference type="ARBA" id="ARBA00023136"/>
    </source>
</evidence>
<dbReference type="GO" id="GO:0015627">
    <property type="term" value="C:type II protein secretion system complex"/>
    <property type="evidence" value="ECO:0007669"/>
    <property type="project" value="InterPro"/>
</dbReference>
<keyword evidence="7 11" id="KW-1133">Transmembrane helix</keyword>
<keyword evidence="5" id="KW-0997">Cell inner membrane</keyword>
<dbReference type="Gene3D" id="3.55.40.10">
    <property type="entry name" value="minor pseudopilin epsh domain"/>
    <property type="match status" value="1"/>
</dbReference>
<dbReference type="eggNOG" id="COG4970">
    <property type="taxonomic scope" value="Bacteria"/>
</dbReference>
<organism evidence="13 14">
    <name type="scientific">Shewanella denitrificans (strain OS217 / ATCC BAA-1090 / DSM 15013)</name>
    <dbReference type="NCBI Taxonomy" id="318161"/>
    <lineage>
        <taxon>Bacteria</taxon>
        <taxon>Pseudomonadati</taxon>
        <taxon>Pseudomonadota</taxon>
        <taxon>Gammaproteobacteria</taxon>
        <taxon>Alteromonadales</taxon>
        <taxon>Shewanellaceae</taxon>
        <taxon>Shewanella</taxon>
    </lineage>
</organism>
<evidence type="ECO:0000256" key="2">
    <source>
        <dbReference type="ARBA" id="ARBA00021549"/>
    </source>
</evidence>
<protein>
    <recommendedName>
        <fullName evidence="2">Type II secretion system protein H</fullName>
    </recommendedName>
    <alternativeName>
        <fullName evidence="10">General secretion pathway protein H</fullName>
    </alternativeName>
</protein>
<keyword evidence="6 11" id="KW-0812">Transmembrane</keyword>
<dbReference type="RefSeq" id="WP_011497141.1">
    <property type="nucleotide sequence ID" value="NC_007954.1"/>
</dbReference>
<dbReference type="KEGG" id="sdn:Sden_2712"/>
<evidence type="ECO:0000256" key="9">
    <source>
        <dbReference type="ARBA" id="ARBA00025772"/>
    </source>
</evidence>
<keyword evidence="8 11" id="KW-0472">Membrane</keyword>
<evidence type="ECO:0000313" key="14">
    <source>
        <dbReference type="Proteomes" id="UP000001982"/>
    </source>
</evidence>
<proteinExistence type="inferred from homology"/>
<evidence type="ECO:0000259" key="12">
    <source>
        <dbReference type="Pfam" id="PF12019"/>
    </source>
</evidence>
<evidence type="ECO:0000256" key="4">
    <source>
        <dbReference type="ARBA" id="ARBA00022481"/>
    </source>
</evidence>
<dbReference type="Pfam" id="PF12019">
    <property type="entry name" value="GspH"/>
    <property type="match status" value="1"/>
</dbReference>
<comment type="subcellular location">
    <subcellularLocation>
        <location evidence="1">Cell inner membrane</location>
        <topology evidence="1">Single-pass membrane protein</topology>
    </subcellularLocation>
</comment>
<dbReference type="EMBL" id="CP000302">
    <property type="protein sequence ID" value="ABE55991.1"/>
    <property type="molecule type" value="Genomic_DNA"/>
</dbReference>
<dbReference type="InterPro" id="IPR022346">
    <property type="entry name" value="T2SS_GspH"/>
</dbReference>
<evidence type="ECO:0000256" key="11">
    <source>
        <dbReference type="SAM" id="Phobius"/>
    </source>
</evidence>
<dbReference type="STRING" id="318161.Sden_2712"/>
<dbReference type="Proteomes" id="UP000001982">
    <property type="component" value="Chromosome"/>
</dbReference>
<keyword evidence="14" id="KW-1185">Reference proteome</keyword>
<dbReference type="InterPro" id="IPR045584">
    <property type="entry name" value="Pilin-like"/>
</dbReference>
<evidence type="ECO:0000256" key="5">
    <source>
        <dbReference type="ARBA" id="ARBA00022519"/>
    </source>
</evidence>
<gene>
    <name evidence="13" type="ordered locus">Sden_2712</name>
</gene>
<keyword evidence="3" id="KW-1003">Cell membrane</keyword>
<sequence length="170" mass="18818">MYANNQGFNLTELLTGLMIFMLLSLIASPSLNSFLLSTRADSSIRTVQQTLILARNMAISYGTRVTVCPIEDNKCSTNWQDGLSVFTDAGQKNQLDGEDTILHVTGEFNDKDIVLYNRPAIRFQADGLASGTNGTFKYCPEEFDSPYSKALVVNQAGRVRFSTKKVIKCD</sequence>
<reference evidence="13 14" key="1">
    <citation type="submission" date="2006-03" db="EMBL/GenBank/DDBJ databases">
        <title>Complete sequence of Shewanella denitrificans OS217.</title>
        <authorList>
            <consortium name="US DOE Joint Genome Institute"/>
            <person name="Copeland A."/>
            <person name="Lucas S."/>
            <person name="Lapidus A."/>
            <person name="Barry K."/>
            <person name="Detter J.C."/>
            <person name="Glavina del Rio T."/>
            <person name="Hammon N."/>
            <person name="Israni S."/>
            <person name="Dalin E."/>
            <person name="Tice H."/>
            <person name="Pitluck S."/>
            <person name="Brettin T."/>
            <person name="Bruce D."/>
            <person name="Han C."/>
            <person name="Tapia R."/>
            <person name="Gilna P."/>
            <person name="Kiss H."/>
            <person name="Schmutz J."/>
            <person name="Larimer F."/>
            <person name="Land M."/>
            <person name="Hauser L."/>
            <person name="Kyrpides N."/>
            <person name="Lykidis A."/>
            <person name="Richardson P."/>
        </authorList>
    </citation>
    <scope>NUCLEOTIDE SEQUENCE [LARGE SCALE GENOMIC DNA]</scope>
    <source>
        <strain evidence="14">OS217 / ATCC BAA-1090 / DSM 15013</strain>
    </source>
</reference>
<evidence type="ECO:0000256" key="3">
    <source>
        <dbReference type="ARBA" id="ARBA00022475"/>
    </source>
</evidence>